<dbReference type="VEuPathDB" id="VectorBase:AFUN014570"/>
<evidence type="ECO:0000313" key="1">
    <source>
        <dbReference type="EnsemblMetazoa" id="AFUN014570-PA"/>
    </source>
</evidence>
<organism evidence="1">
    <name type="scientific">Anopheles funestus</name>
    <name type="common">African malaria mosquito</name>
    <dbReference type="NCBI Taxonomy" id="62324"/>
    <lineage>
        <taxon>Eukaryota</taxon>
        <taxon>Metazoa</taxon>
        <taxon>Ecdysozoa</taxon>
        <taxon>Arthropoda</taxon>
        <taxon>Hexapoda</taxon>
        <taxon>Insecta</taxon>
        <taxon>Pterygota</taxon>
        <taxon>Neoptera</taxon>
        <taxon>Endopterygota</taxon>
        <taxon>Diptera</taxon>
        <taxon>Nematocera</taxon>
        <taxon>Culicoidea</taxon>
        <taxon>Culicidae</taxon>
        <taxon>Anophelinae</taxon>
        <taxon>Anopheles</taxon>
    </lineage>
</organism>
<accession>A0A182S285</accession>
<reference evidence="1" key="1">
    <citation type="submission" date="2020-05" db="UniProtKB">
        <authorList>
            <consortium name="EnsemblMetazoa"/>
        </authorList>
    </citation>
    <scope>IDENTIFICATION</scope>
    <source>
        <strain evidence="1">FUMOZ</strain>
    </source>
</reference>
<dbReference type="EnsemblMetazoa" id="AFUN014570-RA">
    <property type="protein sequence ID" value="AFUN014570-PA"/>
    <property type="gene ID" value="AFUN014570"/>
</dbReference>
<name>A0A182S285_ANOFN</name>
<protein>
    <submittedName>
        <fullName evidence="1">Uncharacterized protein</fullName>
    </submittedName>
</protein>
<sequence>MQQVIMSRKCNGHILSKQAVTEPRFYSDLILVSNLCYFNQGDVGVRKFVMMVVTALGRISFSRSVRRPICFPYS</sequence>
<dbReference type="AlphaFoldDB" id="A0A182S285"/>
<proteinExistence type="predicted"/>